<feature type="compositionally biased region" description="Acidic residues" evidence="8">
    <location>
        <begin position="201"/>
        <end position="210"/>
    </location>
</feature>
<keyword evidence="3 6" id="KW-0863">Zinc-finger</keyword>
<dbReference type="PANTHER" id="PTHR23111">
    <property type="entry name" value="ZINC FINGER PROTEIN"/>
    <property type="match status" value="1"/>
</dbReference>
<dbReference type="SUPFAM" id="SSF54495">
    <property type="entry name" value="UBC-like"/>
    <property type="match status" value="1"/>
</dbReference>
<feature type="compositionally biased region" description="Basic and acidic residues" evidence="8">
    <location>
        <begin position="1153"/>
        <end position="1170"/>
    </location>
</feature>
<evidence type="ECO:0000256" key="6">
    <source>
        <dbReference type="PROSITE-ProRule" id="PRU00322"/>
    </source>
</evidence>
<keyword evidence="12" id="KW-1185">Reference proteome</keyword>
<dbReference type="Proteomes" id="UP001189429">
    <property type="component" value="Unassembled WGS sequence"/>
</dbReference>
<dbReference type="EMBL" id="CAUYUJ010004036">
    <property type="protein sequence ID" value="CAK0807904.1"/>
    <property type="molecule type" value="Genomic_DNA"/>
</dbReference>
<dbReference type="SUPFAM" id="SSF90209">
    <property type="entry name" value="Ran binding protein zinc finger-like"/>
    <property type="match status" value="5"/>
</dbReference>
<protein>
    <submittedName>
        <fullName evidence="11">Uncharacterized protein</fullName>
    </submittedName>
</protein>
<organism evidence="11 12">
    <name type="scientific">Prorocentrum cordatum</name>
    <dbReference type="NCBI Taxonomy" id="2364126"/>
    <lineage>
        <taxon>Eukaryota</taxon>
        <taxon>Sar</taxon>
        <taxon>Alveolata</taxon>
        <taxon>Dinophyceae</taxon>
        <taxon>Prorocentrales</taxon>
        <taxon>Prorocentraceae</taxon>
        <taxon>Prorocentrum</taxon>
    </lineage>
</organism>
<reference evidence="11" key="1">
    <citation type="submission" date="2023-10" db="EMBL/GenBank/DDBJ databases">
        <authorList>
            <person name="Chen Y."/>
            <person name="Shah S."/>
            <person name="Dougan E. K."/>
            <person name="Thang M."/>
            <person name="Chan C."/>
        </authorList>
    </citation>
    <scope>NUCLEOTIDE SEQUENCE [LARGE SCALE GENOMIC DNA]</scope>
</reference>
<keyword evidence="4" id="KW-0833">Ubl conjugation pathway</keyword>
<dbReference type="SMART" id="SM00212">
    <property type="entry name" value="UBCc"/>
    <property type="match status" value="1"/>
</dbReference>
<dbReference type="PROSITE" id="PS00183">
    <property type="entry name" value="UBC_1"/>
    <property type="match status" value="1"/>
</dbReference>
<feature type="compositionally biased region" description="Basic residues" evidence="8">
    <location>
        <begin position="141"/>
        <end position="151"/>
    </location>
</feature>
<evidence type="ECO:0000259" key="9">
    <source>
        <dbReference type="PROSITE" id="PS50127"/>
    </source>
</evidence>
<feature type="active site" description="Glycyl thioester intermediate" evidence="7">
    <location>
        <position position="89"/>
    </location>
</feature>
<keyword evidence="2" id="KW-0479">Metal-binding</keyword>
<keyword evidence="5" id="KW-0862">Zinc</keyword>
<feature type="domain" description="RanBP2-type" evidence="10">
    <location>
        <begin position="1554"/>
        <end position="1583"/>
    </location>
</feature>
<evidence type="ECO:0000256" key="7">
    <source>
        <dbReference type="PROSITE-ProRule" id="PRU10133"/>
    </source>
</evidence>
<proteinExistence type="predicted"/>
<gene>
    <name evidence="11" type="ORF">PCOR1329_LOCUS13638</name>
</gene>
<feature type="domain" description="RanBP2-type" evidence="10">
    <location>
        <begin position="1671"/>
        <end position="1700"/>
    </location>
</feature>
<evidence type="ECO:0000256" key="2">
    <source>
        <dbReference type="ARBA" id="ARBA00022723"/>
    </source>
</evidence>
<dbReference type="Gene3D" id="4.10.1060.10">
    <property type="entry name" value="Zinc finger, RanBP2-type"/>
    <property type="match status" value="5"/>
</dbReference>
<dbReference type="InterPro" id="IPR016135">
    <property type="entry name" value="UBQ-conjugating_enzyme/RWD"/>
</dbReference>
<name>A0ABN9QRY8_9DINO</name>
<comment type="caution">
    <text evidence="11">The sequence shown here is derived from an EMBL/GenBank/DDBJ whole genome shotgun (WGS) entry which is preliminary data.</text>
</comment>
<dbReference type="PROSITE" id="PS50127">
    <property type="entry name" value="UBC_2"/>
    <property type="match status" value="1"/>
</dbReference>
<feature type="domain" description="RanBP2-type" evidence="10">
    <location>
        <begin position="1765"/>
        <end position="1794"/>
    </location>
</feature>
<dbReference type="SMART" id="SM00547">
    <property type="entry name" value="ZnF_RBZ"/>
    <property type="match status" value="5"/>
</dbReference>
<feature type="domain" description="RanBP2-type" evidence="10">
    <location>
        <begin position="1718"/>
        <end position="1747"/>
    </location>
</feature>
<sequence length="1800" mass="194395">MASSAYRRLLRDFKKVTANDAPEGISAAPVGDDLFQWTAIVFGPADTPWEGGVWKLDMAFPPEYPDKPPTVRFRNEVFHPNVFPDGQICLDLLRATGAAAGWSPSYDAGPARLPPREASWLSDRGAPRAGRRMPVASLGVKKPKKLKKGPRKHDLDGDNSDASGTTTAQPPGGAGVSAALSADNLPAPADGDPAHGAHGEDENEDWGWEETGPDEYFRYLAKEEATKLLREHKQTMLDSIRSTVDEAINPFAEQFSKHAESAAELAQGVKEQIDGMHIRLRAHETRLDTHDSDISFLKAEISKLHELLAVANDVPKAPLLSAAGFDRDADPCVIKVIAAKLTALDQVQQTLSDWITEVGVEPKFFKISFPEAVSRSFSINFVGAPAPAARRVAKVLGAQRLGPGQWKRFETTAADGQSTALHIGPDKNPRHIRMEMQGAQVKASVLKLPSGLRNWHLSWRSRRIACHSHAFPRVLGLPETLAEKEVSDHAAQSCFFSQRSTKPEGYRKIPRHIFESKAFQDLLDTVTRQLDFTPRSPPGQIELFKWAVNEVAREIRDRLMRHDSEALGSQLLLASGAKLCKCVMLTSNAVTWRQSSLVDVLPLNSATNFKLSRGVHLFGHHFLVGWSFKASKIQRGFIPQRNFGVNILELDTVSRVYSDVPSAESNVPVLVALDYGAAFPSLSQEFMRAVLNEMQAPRACLSIIDQLYLELEAFAMVRNTPTHAWWVTSGIVQGCSLSGSLYAAATAPFLVDLQRQLEAPRRGIARACADDIGAAIRAILSLSILADIMLLAERFATLSLRIDKCNLVPLHKPFSEAEASEVRPLLCAHVPFFNRINIVESLKRLGLILGPAADADSCWTAPAMKAHERSKLVGHSHLPVSRLPVHHNIRITAVLSYVAPFRMMPQWLVQSELVAFVETLFNIKHGPFQPAIYTRELLSIARQAATHRLLVQPSGVGLQRYITLAVKKHLISRPVWNVLVVRLALAHPDMYCDGASKVPAARWSHIAKCLRSCSTLWAMAYLKSAANGWTTSSRILGDRGRLPCRFGCAGAADQLKHYLSCPKFRNICEEVLGFSRPDHPLGRLGLFGSAVDIGKVVFDIVVMHFAYHAASRAAPSGTCQMDVDPLVTKPLSRTAEEASVEYEYLPDDGTAAHADHPSPTDEDLRTKDASYDNPSLSVKGLPPPFEDDLMSDDECDYLLHRRWLVHLLCTMAAQHLSGNLALDLIFLLVLTDGYSVPSGVHRRIPECYSVLVCLLVCALRAKGEVEDSEFLPLIHEADNRPTDMTESDPNFLELAAEIEGGVFPDHVPDVHHELDDLMGVHTDDGDDIESLLVGNPLDVDTMPLRGIEAGLPAMAEAQFPAGLQATVPSSGASAGQLPVTTAMMGQYPGLDQQAMLSQAMMAQQALLGQQALLDPQALLAQQAMLGQQALLAQQAMLGQQALLGQQAMMGQPALLPQQPALGQQALLAQQPALGQPLLAQPLLGQHPLLAPPALGGQPLLGQQTLPAGGCGQPLLGQQALPAGGCGALEQQTAPGLEAAAAAPSGGKGFGKSPLPGDWNCPACGDYQFARNTHCRRCGSLKPPDAGLTGAVAVQPAVGVLTRGLEARPGDWSCPQCGMHVFARHQVCPKCGTKKPENADMPVVQENQEAAPGGFVGGEGWQATADGNDWLPPGDWLCPSCGDHQFARNIPCRKCGAARPLGGGGCMMVSGQPVALQMRPGDWQCPGCGDHVFAKNPVCRKCQTPNPNGPTVGLPCGGGPAAITPKPGDWSCPACGDLVFARNSACRRCGTLKPPLDASGI</sequence>
<accession>A0ABN9QRY8</accession>
<feature type="region of interest" description="Disordered" evidence="8">
    <location>
        <begin position="1148"/>
        <end position="1183"/>
    </location>
</feature>
<dbReference type="PROSITE" id="PS50199">
    <property type="entry name" value="ZF_RANBP2_2"/>
    <property type="match status" value="5"/>
</dbReference>
<evidence type="ECO:0000256" key="4">
    <source>
        <dbReference type="ARBA" id="ARBA00022786"/>
    </source>
</evidence>
<dbReference type="InterPro" id="IPR036443">
    <property type="entry name" value="Znf_RanBP2_sf"/>
</dbReference>
<feature type="domain" description="UBC core" evidence="9">
    <location>
        <begin position="4"/>
        <end position="159"/>
    </location>
</feature>
<keyword evidence="1" id="KW-0808">Transferase</keyword>
<feature type="region of interest" description="Disordered" evidence="8">
    <location>
        <begin position="103"/>
        <end position="210"/>
    </location>
</feature>
<dbReference type="Gene3D" id="3.10.110.10">
    <property type="entry name" value="Ubiquitin Conjugating Enzyme"/>
    <property type="match status" value="1"/>
</dbReference>
<evidence type="ECO:0000256" key="5">
    <source>
        <dbReference type="ARBA" id="ARBA00022833"/>
    </source>
</evidence>
<dbReference type="InterPro" id="IPR000608">
    <property type="entry name" value="UBC"/>
</dbReference>
<evidence type="ECO:0000313" key="12">
    <source>
        <dbReference type="Proteomes" id="UP001189429"/>
    </source>
</evidence>
<dbReference type="PANTHER" id="PTHR23111:SF40">
    <property type="entry name" value="RNA-BINDING PROTEIN INVOLVED IN HETEROCHROMATIN ASSEMBLY-RELATED"/>
    <property type="match status" value="1"/>
</dbReference>
<dbReference type="Pfam" id="PF00179">
    <property type="entry name" value="UQ_con"/>
    <property type="match status" value="1"/>
</dbReference>
<dbReference type="InterPro" id="IPR001876">
    <property type="entry name" value="Znf_RanBP2"/>
</dbReference>
<evidence type="ECO:0000256" key="8">
    <source>
        <dbReference type="SAM" id="MobiDB-lite"/>
    </source>
</evidence>
<evidence type="ECO:0000256" key="3">
    <source>
        <dbReference type="ARBA" id="ARBA00022771"/>
    </source>
</evidence>
<dbReference type="InterPro" id="IPR023313">
    <property type="entry name" value="UBQ-conjugating_AS"/>
</dbReference>
<evidence type="ECO:0000313" key="11">
    <source>
        <dbReference type="EMBL" id="CAK0807904.1"/>
    </source>
</evidence>
<evidence type="ECO:0000259" key="10">
    <source>
        <dbReference type="PROSITE" id="PS50199"/>
    </source>
</evidence>
<feature type="domain" description="RanBP2-type" evidence="10">
    <location>
        <begin position="1607"/>
        <end position="1636"/>
    </location>
</feature>
<dbReference type="Pfam" id="PF00641">
    <property type="entry name" value="Zn_ribbon_RanBP"/>
    <property type="match status" value="1"/>
</dbReference>
<evidence type="ECO:0000256" key="1">
    <source>
        <dbReference type="ARBA" id="ARBA00022679"/>
    </source>
</evidence>